<sequence length="384" mass="42884">MKALLALIIIFTVVEGQANCYANPSRETLKSKQGEKVTGDIVAACQAEGEPVRMGIKELTNVQNLINAAEKDRKYLDEYFDTLTQLLNLQAQSNNLVSEISNFKGSYETETAQISLWSAQLGYISGATSKLIGTYEKATVLPEEHPLKKLLAAQRAAEFDETFEIIEEYLKRYPEGLLKAKTADWTPIKKLEKDVADAKAAFALARQRLDKRSADFYNGLTQIHGPEVSAVRIQSIYSKFRDESQLSELVRSYRLLLAQGIYLTVKDDIEGQKIRLKAVIERLGKNAQYVDTEIQRDLNLLMKAETVSAASTAEKSYKLLQSALKAQKSSLQKSKLTASSIVSQKIESWLKESNEKGYATILQLKGEILYREAQAALKVSKVAK</sequence>
<evidence type="ECO:0000313" key="2">
    <source>
        <dbReference type="Proteomes" id="UP000075799"/>
    </source>
</evidence>
<reference evidence="1 2" key="1">
    <citation type="submission" date="2016-03" db="EMBL/GenBank/DDBJ databases">
        <authorList>
            <person name="Ploux O."/>
        </authorList>
    </citation>
    <scope>NUCLEOTIDE SEQUENCE [LARGE SCALE GENOMIC DNA]</scope>
    <source>
        <strain evidence="1 2">EC13</strain>
    </source>
</reference>
<organism evidence="1 2">
    <name type="scientific">Bdellovibrio bacteriovorus</name>
    <dbReference type="NCBI Taxonomy" id="959"/>
    <lineage>
        <taxon>Bacteria</taxon>
        <taxon>Pseudomonadati</taxon>
        <taxon>Bdellovibrionota</taxon>
        <taxon>Bdellovibrionia</taxon>
        <taxon>Bdellovibrionales</taxon>
        <taxon>Pseudobdellovibrionaceae</taxon>
        <taxon>Bdellovibrio</taxon>
    </lineage>
</organism>
<accession>A0A161PT83</accession>
<dbReference type="Proteomes" id="UP000075799">
    <property type="component" value="Unassembled WGS sequence"/>
</dbReference>
<protein>
    <submittedName>
        <fullName evidence="1">Uncharacterized protein</fullName>
    </submittedName>
</protein>
<proteinExistence type="predicted"/>
<dbReference type="RefSeq" id="WP_063205201.1">
    <property type="nucleotide sequence ID" value="NZ_LUKD01000001.1"/>
</dbReference>
<dbReference type="AlphaFoldDB" id="A0A161PT83"/>
<gene>
    <name evidence="1" type="ORF">AZI87_04485</name>
</gene>
<comment type="caution">
    <text evidence="1">The sequence shown here is derived from an EMBL/GenBank/DDBJ whole genome shotgun (WGS) entry which is preliminary data.</text>
</comment>
<dbReference type="EMBL" id="LUKD01000001">
    <property type="protein sequence ID" value="KYG68508.1"/>
    <property type="molecule type" value="Genomic_DNA"/>
</dbReference>
<name>A0A161PT83_BDEBC</name>
<evidence type="ECO:0000313" key="1">
    <source>
        <dbReference type="EMBL" id="KYG68508.1"/>
    </source>
</evidence>